<dbReference type="InterPro" id="IPR023214">
    <property type="entry name" value="HAD_sf"/>
</dbReference>
<dbReference type="Pfam" id="PF08282">
    <property type="entry name" value="Hydrolase_3"/>
    <property type="match status" value="1"/>
</dbReference>
<dbReference type="PANTHER" id="PTHR10000">
    <property type="entry name" value="PHOSPHOSERINE PHOSPHATASE"/>
    <property type="match status" value="1"/>
</dbReference>
<dbReference type="GO" id="GO:0016787">
    <property type="term" value="F:hydrolase activity"/>
    <property type="evidence" value="ECO:0007669"/>
    <property type="project" value="UniProtKB-KW"/>
</dbReference>
<dbReference type="SFLD" id="SFLDG01140">
    <property type="entry name" value="C2.B:_Phosphomannomutase_and_P"/>
    <property type="match status" value="1"/>
</dbReference>
<dbReference type="InterPro" id="IPR036412">
    <property type="entry name" value="HAD-like_sf"/>
</dbReference>
<dbReference type="Proteomes" id="UP001235343">
    <property type="component" value="Unassembled WGS sequence"/>
</dbReference>
<reference evidence="1 2" key="1">
    <citation type="submission" date="2023-06" db="EMBL/GenBank/DDBJ databases">
        <title>Aquibacillus rhizosphaerae LR5S19.</title>
        <authorList>
            <person name="Sun J.-Q."/>
        </authorList>
    </citation>
    <scope>NUCLEOTIDE SEQUENCE [LARGE SCALE GENOMIC DNA]</scope>
    <source>
        <strain evidence="1 2">LR5S19</strain>
    </source>
</reference>
<dbReference type="NCBIfam" id="TIGR00099">
    <property type="entry name" value="Cof-subfamily"/>
    <property type="match status" value="1"/>
</dbReference>
<proteinExistence type="predicted"/>
<evidence type="ECO:0000313" key="1">
    <source>
        <dbReference type="EMBL" id="MDL4840969.1"/>
    </source>
</evidence>
<evidence type="ECO:0000313" key="2">
    <source>
        <dbReference type="Proteomes" id="UP001235343"/>
    </source>
</evidence>
<dbReference type="Gene3D" id="3.30.1240.10">
    <property type="match status" value="1"/>
</dbReference>
<dbReference type="EMBL" id="JASTZU010000036">
    <property type="protein sequence ID" value="MDL4840969.1"/>
    <property type="molecule type" value="Genomic_DNA"/>
</dbReference>
<dbReference type="PANTHER" id="PTHR10000:SF25">
    <property type="entry name" value="PHOSPHATASE YKRA-RELATED"/>
    <property type="match status" value="1"/>
</dbReference>
<dbReference type="SFLD" id="SFLDS00003">
    <property type="entry name" value="Haloacid_Dehalogenase"/>
    <property type="match status" value="1"/>
</dbReference>
<dbReference type="SUPFAM" id="SSF56784">
    <property type="entry name" value="HAD-like"/>
    <property type="match status" value="1"/>
</dbReference>
<dbReference type="InterPro" id="IPR006379">
    <property type="entry name" value="HAD-SF_hydro_IIB"/>
</dbReference>
<organism evidence="1 2">
    <name type="scientific">Aquibacillus rhizosphaerae</name>
    <dbReference type="NCBI Taxonomy" id="3051431"/>
    <lineage>
        <taxon>Bacteria</taxon>
        <taxon>Bacillati</taxon>
        <taxon>Bacillota</taxon>
        <taxon>Bacilli</taxon>
        <taxon>Bacillales</taxon>
        <taxon>Bacillaceae</taxon>
        <taxon>Aquibacillus</taxon>
    </lineage>
</organism>
<accession>A0ABT7L536</accession>
<keyword evidence="1" id="KW-0378">Hydrolase</keyword>
<gene>
    <name evidence="1" type="ORF">QQS35_10955</name>
</gene>
<dbReference type="RefSeq" id="WP_285932137.1">
    <property type="nucleotide sequence ID" value="NZ_JASTZU010000036.1"/>
</dbReference>
<comment type="caution">
    <text evidence="1">The sequence shown here is derived from an EMBL/GenBank/DDBJ whole genome shotgun (WGS) entry which is preliminary data.</text>
</comment>
<protein>
    <submittedName>
        <fullName evidence="1">Cof-type HAD-IIB family hydrolase</fullName>
    </submittedName>
</protein>
<name>A0ABT7L536_9BACI</name>
<keyword evidence="2" id="KW-1185">Reference proteome</keyword>
<dbReference type="Gene3D" id="3.40.50.1000">
    <property type="entry name" value="HAD superfamily/HAD-like"/>
    <property type="match status" value="1"/>
</dbReference>
<sequence>MKKVIFLDIDGTLVNDNGVIPESAKLAIQKARENGHLTFICTGRSKAELFPEILEIGFDGIIGAAGGYIEVGGEVILHERVKTEDVQHLVKFFDRHGIDFYLESNGGLFASKSCKSHVQSIIERLILGNPEAKEEVEKGIQPFHDALIEGEDLIREDINKISFLGSDLSIEQISDEFSSKFTIIPSTVPIFGKNSGELSVPGIHKATAIEKLLKYLKLDKKNTFGYGDGLNDIEMIEYVQHGIAMGNAKEAVKEVANDITDTHNEDGIYNSFRKYGLIQSKM</sequence>
<dbReference type="NCBIfam" id="TIGR01484">
    <property type="entry name" value="HAD-SF-IIB"/>
    <property type="match status" value="1"/>
</dbReference>
<dbReference type="InterPro" id="IPR000150">
    <property type="entry name" value="Cof"/>
</dbReference>
<dbReference type="PROSITE" id="PS01228">
    <property type="entry name" value="COF_1"/>
    <property type="match status" value="1"/>
</dbReference>